<dbReference type="InterPro" id="IPR050879">
    <property type="entry name" value="Acyltransferase_3"/>
</dbReference>
<reference evidence="4 5" key="1">
    <citation type="submission" date="2015-02" db="EMBL/GenBank/DDBJ databases">
        <title>Draft genome sequences of ten Microbacterium spp. with emphasis on heavy metal contaminated environments.</title>
        <authorList>
            <person name="Corretto E."/>
        </authorList>
    </citation>
    <scope>NUCLEOTIDE SEQUENCE [LARGE SCALE GENOMIC DNA]</scope>
    <source>
        <strain evidence="4 5">DSM 12966</strain>
    </source>
</reference>
<protein>
    <submittedName>
        <fullName evidence="4">O-acetyltransferase OatA</fullName>
        <ecNumber evidence="4">2.3.1.-</ecNumber>
    </submittedName>
</protein>
<dbReference type="AlphaFoldDB" id="A0A0F0KPG2"/>
<dbReference type="Pfam" id="PF01757">
    <property type="entry name" value="Acyl_transf_3"/>
    <property type="match status" value="1"/>
</dbReference>
<organism evidence="4 5">
    <name type="scientific">Microbacterium foliorum</name>
    <dbReference type="NCBI Taxonomy" id="104336"/>
    <lineage>
        <taxon>Bacteria</taxon>
        <taxon>Bacillati</taxon>
        <taxon>Actinomycetota</taxon>
        <taxon>Actinomycetes</taxon>
        <taxon>Micrococcales</taxon>
        <taxon>Microbacteriaceae</taxon>
        <taxon>Microbacterium</taxon>
    </lineage>
</organism>
<feature type="transmembrane region" description="Helical" evidence="1">
    <location>
        <begin position="319"/>
        <end position="347"/>
    </location>
</feature>
<keyword evidence="1" id="KW-1133">Transmembrane helix</keyword>
<keyword evidence="5" id="KW-1185">Reference proteome</keyword>
<keyword evidence="1" id="KW-0812">Transmembrane</keyword>
<feature type="transmembrane region" description="Helical" evidence="1">
    <location>
        <begin position="42"/>
        <end position="62"/>
    </location>
</feature>
<feature type="domain" description="Acyltransferase 3" evidence="2">
    <location>
        <begin position="16"/>
        <end position="346"/>
    </location>
</feature>
<dbReference type="Proteomes" id="UP000033572">
    <property type="component" value="Unassembled WGS sequence"/>
</dbReference>
<sequence length="693" mass="74582">MKPADPSAQTRGVRADIQSLRALAVGLVVLNHLWPGDLPGGYIGVDIFFVISGYLITSHLVREVNATGGVKLGSFWARRAKRLLPAALVVLIASGIIALTLVPLLYQQSALRQIAAAGAYFLNWLLFAESADYFAQTDALSPVTHYWSLSVEEQFYVVWPLVILGVLLLTKATPARVRKTALVVAMTLILVASLAWAIFSTARGAAGAYFATTGRAWEFAAGALLAFAPSLPSIDRRAAAATSWLMWGALVGCAFLYSPASGFPGPLALVPVTATAALLWLRTDDCKWAPQRVLAIRPVTFVGDISYSLYLWHWPLIVAVTYALGGTLSGGVKAGIVIGAVLLAWLTKRLVEDPVRLTKLSGLARPRNVLIATAASIALLWGGTLMVAPDVEGRAEAAVAELNADVRQDTPCFGARAAFADCEDSHTLGDLDYALNSWELLDRTVSNGTYCSYKWGAAELAPCSFGVPEGSQRRDVALVGDSHAAMMVFPLDAVSAAHGLRVHTYLAEACAALDDDSIAVAGSTEQQRSDQCNAWRVKVIDELTESPLIDTIVTTSFDTAYYETANPSVRDSGDGYVRAWEEWLLAGKTVIVINDVPRFPQSVPECIMSASTLEDPCAMDADALSTEGPLWTAAQQIDDPDFHFVDHRDVYCDDQKCHTVIGGIPVYIDSNHLTSVFARSFGEFMFPAEAFEG</sequence>
<dbReference type="PANTHER" id="PTHR23028:SF53">
    <property type="entry name" value="ACYL_TRANSF_3 DOMAIN-CONTAINING PROTEIN"/>
    <property type="match status" value="1"/>
</dbReference>
<dbReference type="PANTHER" id="PTHR23028">
    <property type="entry name" value="ACETYLTRANSFERASE"/>
    <property type="match status" value="1"/>
</dbReference>
<dbReference type="GO" id="GO:0016020">
    <property type="term" value="C:membrane"/>
    <property type="evidence" value="ECO:0007669"/>
    <property type="project" value="TreeGrafter"/>
</dbReference>
<dbReference type="EC" id="2.3.1.-" evidence="4"/>
<feature type="transmembrane region" description="Helical" evidence="1">
    <location>
        <begin position="239"/>
        <end position="257"/>
    </location>
</feature>
<evidence type="ECO:0000259" key="3">
    <source>
        <dbReference type="Pfam" id="PF19040"/>
    </source>
</evidence>
<keyword evidence="4" id="KW-0808">Transferase</keyword>
<dbReference type="GO" id="GO:0009103">
    <property type="term" value="P:lipopolysaccharide biosynthetic process"/>
    <property type="evidence" value="ECO:0007669"/>
    <property type="project" value="TreeGrafter"/>
</dbReference>
<dbReference type="EMBL" id="JYIU01000039">
    <property type="protein sequence ID" value="KJL22334.1"/>
    <property type="molecule type" value="Genomic_DNA"/>
</dbReference>
<gene>
    <name evidence="4" type="primary">oatA_1</name>
    <name evidence="4" type="ORF">RN50_01452</name>
</gene>
<proteinExistence type="predicted"/>
<feature type="transmembrane region" description="Helical" evidence="1">
    <location>
        <begin position="368"/>
        <end position="388"/>
    </location>
</feature>
<dbReference type="InterPro" id="IPR002656">
    <property type="entry name" value="Acyl_transf_3_dom"/>
</dbReference>
<dbReference type="InterPro" id="IPR043968">
    <property type="entry name" value="SGNH"/>
</dbReference>
<evidence type="ECO:0000313" key="4">
    <source>
        <dbReference type="EMBL" id="KJL22334.1"/>
    </source>
</evidence>
<name>A0A0F0KPG2_9MICO</name>
<dbReference type="GeneID" id="94445362"/>
<dbReference type="Pfam" id="PF19040">
    <property type="entry name" value="SGNH"/>
    <property type="match status" value="1"/>
</dbReference>
<evidence type="ECO:0000256" key="1">
    <source>
        <dbReference type="SAM" id="Phobius"/>
    </source>
</evidence>
<keyword evidence="1" id="KW-0472">Membrane</keyword>
<evidence type="ECO:0000259" key="2">
    <source>
        <dbReference type="Pfam" id="PF01757"/>
    </source>
</evidence>
<feature type="transmembrane region" description="Helical" evidence="1">
    <location>
        <begin position="83"/>
        <end position="106"/>
    </location>
</feature>
<feature type="transmembrane region" description="Helical" evidence="1">
    <location>
        <begin position="154"/>
        <end position="170"/>
    </location>
</feature>
<comment type="caution">
    <text evidence="4">The sequence shown here is derived from an EMBL/GenBank/DDBJ whole genome shotgun (WGS) entry which is preliminary data.</text>
</comment>
<dbReference type="GO" id="GO:0016747">
    <property type="term" value="F:acyltransferase activity, transferring groups other than amino-acyl groups"/>
    <property type="evidence" value="ECO:0007669"/>
    <property type="project" value="InterPro"/>
</dbReference>
<evidence type="ECO:0000313" key="5">
    <source>
        <dbReference type="Proteomes" id="UP000033572"/>
    </source>
</evidence>
<feature type="transmembrane region" description="Helical" evidence="1">
    <location>
        <begin position="182"/>
        <end position="202"/>
    </location>
</feature>
<keyword evidence="4" id="KW-0012">Acyltransferase</keyword>
<dbReference type="RefSeq" id="WP_045253845.1">
    <property type="nucleotide sequence ID" value="NZ_CP031425.1"/>
</dbReference>
<accession>A0A0F0KPG2</accession>
<dbReference type="PATRIC" id="fig|104336.4.peg.1487"/>
<feature type="transmembrane region" description="Helical" evidence="1">
    <location>
        <begin position="293"/>
        <end position="313"/>
    </location>
</feature>
<feature type="transmembrane region" description="Helical" evidence="1">
    <location>
        <begin position="263"/>
        <end position="281"/>
    </location>
</feature>
<feature type="domain" description="SGNH" evidence="3">
    <location>
        <begin position="451"/>
        <end position="683"/>
    </location>
</feature>